<dbReference type="InterPro" id="IPR036188">
    <property type="entry name" value="FAD/NAD-bd_sf"/>
</dbReference>
<dbReference type="Gene3D" id="3.50.50.60">
    <property type="entry name" value="FAD/NAD(P)-binding domain"/>
    <property type="match status" value="2"/>
</dbReference>
<evidence type="ECO:0000313" key="5">
    <source>
        <dbReference type="Proteomes" id="UP000006764"/>
    </source>
</evidence>
<dbReference type="PANTHER" id="PTHR42877">
    <property type="entry name" value="L-ORNITHINE N(5)-MONOOXYGENASE-RELATED"/>
    <property type="match status" value="1"/>
</dbReference>
<organism evidence="4 5">
    <name type="scientific">Isoalcanivorax pacificus W11-5</name>
    <dbReference type="NCBI Taxonomy" id="391936"/>
    <lineage>
        <taxon>Bacteria</taxon>
        <taxon>Pseudomonadati</taxon>
        <taxon>Pseudomonadota</taxon>
        <taxon>Gammaproteobacteria</taxon>
        <taxon>Oceanospirillales</taxon>
        <taxon>Alcanivoracaceae</taxon>
        <taxon>Isoalcanivorax</taxon>
    </lineage>
</organism>
<dbReference type="PANTHER" id="PTHR42877:SF4">
    <property type="entry name" value="FAD_NAD(P)-BINDING DOMAIN-CONTAINING PROTEIN-RELATED"/>
    <property type="match status" value="1"/>
</dbReference>
<dbReference type="Pfam" id="PF00743">
    <property type="entry name" value="FMO-like"/>
    <property type="match status" value="1"/>
</dbReference>
<dbReference type="EMBL" id="CP004387">
    <property type="protein sequence ID" value="AJD49410.1"/>
    <property type="molecule type" value="Genomic_DNA"/>
</dbReference>
<dbReference type="GO" id="GO:0004499">
    <property type="term" value="F:N,N-dimethylaniline monooxygenase activity"/>
    <property type="evidence" value="ECO:0007669"/>
    <property type="project" value="InterPro"/>
</dbReference>
<evidence type="ECO:0000256" key="1">
    <source>
        <dbReference type="ARBA" id="ARBA00022630"/>
    </source>
</evidence>
<evidence type="ECO:0000256" key="3">
    <source>
        <dbReference type="ARBA" id="ARBA00023002"/>
    </source>
</evidence>
<dbReference type="InterPro" id="IPR020946">
    <property type="entry name" value="Flavin_mOase-like"/>
</dbReference>
<dbReference type="Proteomes" id="UP000006764">
    <property type="component" value="Chromosome"/>
</dbReference>
<gene>
    <name evidence="4" type="ORF">S7S_14990</name>
</gene>
<dbReference type="OrthoDB" id="312624at2"/>
<sequence>MSKKVSTKAPVTQVNVVIVGAGFGGLCMAIRLREQGNDDFVVLEKAGEVGGAWYFNGYPGAGCDVQSHLYSYSFAGKPDWSKRYAPQQEIEQYILDVTEQYGLRPFIRFRQEVNTAHFDAATARWTLHTAQGDTFVCRHFVLASGPLHVPNIPAIQGLSDFQGKVMHSAEWDHDYDLAGKRVISIGTGGSAIQYCPEIAPVVKSLSVFQRTPAWVVPRDERGYPGISKALFRRFPSLRRLHRARLYWSNESRVMPASSPRAARVLEALCRAFIRFQVRDRQLARALTPDYAFGCKRVLISNKWYPMFNRDNVSLVTAGIREVRAHSVVTDDGLEHPADCLILGTGFVVDPRIYMKDFPLTGLPGHELTKDWAEAAEAYYGVTVSGYPNLYMLVGPNTGLGHNSILFMIECQVNYILQCMRLLKAEEADYLDVKPAAQRAFNDAVQRRLQGTTWTSGCTSWYQQADGRNVALWPGATWRYWLETRRVCSTDYEFVSLEEIQQQGAA</sequence>
<accession>A0A0B4XRL3</accession>
<evidence type="ECO:0000256" key="2">
    <source>
        <dbReference type="ARBA" id="ARBA00022827"/>
    </source>
</evidence>
<dbReference type="RefSeq" id="WP_008733660.1">
    <property type="nucleotide sequence ID" value="NZ_CP004387.1"/>
</dbReference>
<reference evidence="4 5" key="1">
    <citation type="journal article" date="2012" name="J. Bacteriol.">
        <title>Genome sequence of an alkane-degrading bacterium, Alcanivorax pacificus type strain W11-5, isolated from deep sea sediment.</title>
        <authorList>
            <person name="Lai Q."/>
            <person name="Shao Z."/>
        </authorList>
    </citation>
    <scope>NUCLEOTIDE SEQUENCE [LARGE SCALE GENOMIC DNA]</scope>
    <source>
        <strain evidence="4 5">W11-5</strain>
    </source>
</reference>
<keyword evidence="5" id="KW-1185">Reference proteome</keyword>
<dbReference type="HOGENOM" id="CLU_006937_7_1_6"/>
<protein>
    <submittedName>
        <fullName evidence="4">Monooxygenase flavin-binding family protein</fullName>
    </submittedName>
</protein>
<keyword evidence="4" id="KW-0503">Monooxygenase</keyword>
<keyword evidence="3" id="KW-0560">Oxidoreductase</keyword>
<dbReference type="SUPFAM" id="SSF51905">
    <property type="entry name" value="FAD/NAD(P)-binding domain"/>
    <property type="match status" value="1"/>
</dbReference>
<name>A0A0B4XRL3_9GAMM</name>
<dbReference type="GO" id="GO:0050660">
    <property type="term" value="F:flavin adenine dinucleotide binding"/>
    <property type="evidence" value="ECO:0007669"/>
    <property type="project" value="InterPro"/>
</dbReference>
<dbReference type="AlphaFoldDB" id="A0A0B4XRL3"/>
<proteinExistence type="predicted"/>
<keyword evidence="2" id="KW-0274">FAD</keyword>
<dbReference type="GO" id="GO:0050661">
    <property type="term" value="F:NADP binding"/>
    <property type="evidence" value="ECO:0007669"/>
    <property type="project" value="InterPro"/>
</dbReference>
<dbReference type="STRING" id="391936.S7S_14990"/>
<dbReference type="InterPro" id="IPR051209">
    <property type="entry name" value="FAD-bind_Monooxygenase_sf"/>
</dbReference>
<dbReference type="KEGG" id="apac:S7S_14990"/>
<keyword evidence="1" id="KW-0285">Flavoprotein</keyword>
<evidence type="ECO:0000313" key="4">
    <source>
        <dbReference type="EMBL" id="AJD49410.1"/>
    </source>
</evidence>